<dbReference type="AlphaFoldDB" id="C3YBC1"/>
<dbReference type="InParanoid" id="C3YBC1"/>
<sequence length="435" mass="48157">MIYFGWRSLSCRHTGGNLRRFSRLALAVLPTHRGQTSTIFHGWRSLSCRHTGGKPRRFFTAGARCPADTQGANLDDFSRLALAVLPTHRGQTSTIFHGWRSLSCRHTGGKPRRFFTAGTRCPADTQGANLDDFSRLALAVLPTHKGQTSTIFHGWHSLSCRHTGGKPRRFFTAGARCPADTQGANLDDFSRLALAVLPTHRGQTSTIFHGWRSLSCRHTGGKPRRFFTAGTRCPADTQGANLDDFSRLALAVLPTHRGQTSTIFPGWRSQSCRHTGGEPRRLSPAGARCPADTQGVHLRRFFPGCRSLSCRRTWGTPRRFFPADARCPADTHGAHLDDFPRLALAVLPTHRGQTSTIFHGWRSLSCRQTWGKLDDFSPADARSPADTQGRTSTIFPGWSSLSCHEHRGYTLTIFPRLSLAPLPTNMRHTSTIFPG</sequence>
<protein>
    <submittedName>
        <fullName evidence="1">Uncharacterized protein</fullName>
    </submittedName>
</protein>
<dbReference type="EMBL" id="GG666497">
    <property type="protein sequence ID" value="EEN62278.1"/>
    <property type="molecule type" value="Genomic_DNA"/>
</dbReference>
<reference evidence="1" key="1">
    <citation type="journal article" date="2008" name="Nature">
        <title>The amphioxus genome and the evolution of the chordate karyotype.</title>
        <authorList>
            <consortium name="US DOE Joint Genome Institute (JGI-PGF)"/>
            <person name="Putnam N.H."/>
            <person name="Butts T."/>
            <person name="Ferrier D.E.K."/>
            <person name="Furlong R.F."/>
            <person name="Hellsten U."/>
            <person name="Kawashima T."/>
            <person name="Robinson-Rechavi M."/>
            <person name="Shoguchi E."/>
            <person name="Terry A."/>
            <person name="Yu J.-K."/>
            <person name="Benito-Gutierrez E.L."/>
            <person name="Dubchak I."/>
            <person name="Garcia-Fernandez J."/>
            <person name="Gibson-Brown J.J."/>
            <person name="Grigoriev I.V."/>
            <person name="Horton A.C."/>
            <person name="de Jong P.J."/>
            <person name="Jurka J."/>
            <person name="Kapitonov V.V."/>
            <person name="Kohara Y."/>
            <person name="Kuroki Y."/>
            <person name="Lindquist E."/>
            <person name="Lucas S."/>
            <person name="Osoegawa K."/>
            <person name="Pennacchio L.A."/>
            <person name="Salamov A.A."/>
            <person name="Satou Y."/>
            <person name="Sauka-Spengler T."/>
            <person name="Schmutz J."/>
            <person name="Shin-I T."/>
            <person name="Toyoda A."/>
            <person name="Bronner-Fraser M."/>
            <person name="Fujiyama A."/>
            <person name="Holland L.Z."/>
            <person name="Holland P.W.H."/>
            <person name="Satoh N."/>
            <person name="Rokhsar D.S."/>
        </authorList>
    </citation>
    <scope>NUCLEOTIDE SEQUENCE [LARGE SCALE GENOMIC DNA]</scope>
    <source>
        <strain evidence="1">S238N-H82</strain>
        <tissue evidence="1">Testes</tissue>
    </source>
</reference>
<accession>C3YBC1</accession>
<gene>
    <name evidence="1" type="ORF">BRAFLDRAFT_83980</name>
</gene>
<organism>
    <name type="scientific">Branchiostoma floridae</name>
    <name type="common">Florida lancelet</name>
    <name type="synonym">Amphioxus</name>
    <dbReference type="NCBI Taxonomy" id="7739"/>
    <lineage>
        <taxon>Eukaryota</taxon>
        <taxon>Metazoa</taxon>
        <taxon>Chordata</taxon>
        <taxon>Cephalochordata</taxon>
        <taxon>Leptocardii</taxon>
        <taxon>Amphioxiformes</taxon>
        <taxon>Branchiostomatidae</taxon>
        <taxon>Branchiostoma</taxon>
    </lineage>
</organism>
<name>C3YBC1_BRAFL</name>
<proteinExistence type="predicted"/>
<evidence type="ECO:0000313" key="1">
    <source>
        <dbReference type="EMBL" id="EEN62278.1"/>
    </source>
</evidence>